<feature type="domain" description="MYND-type" evidence="5">
    <location>
        <begin position="29"/>
        <end position="71"/>
    </location>
</feature>
<gene>
    <name evidence="6" type="ORF">PUNSTDRAFT_138273</name>
</gene>
<dbReference type="GeneID" id="18880037"/>
<sequence>MAAVYSTPAAANYFSPAPCAMPQRGYRLCDQCQAVENPAGQRFRLCGGCMAAQYCSSNCQKANWPTHRAVCQHTQSAVSASKQHPLPDGGSVDLAKSLRRFTSAHQMLLSWAGFQALQVKRVPANARQYALVVELAHDPTAADPLRRFTVAHTALVPRAAILARDPVVAEDTARRDERSRRAGGLGALLVLVQCEGLSQVMPVETDAPARVSWDTRADWEDVLRKFVREARADFKPISTTAQGVYYG</sequence>
<dbReference type="SUPFAM" id="SSF144232">
    <property type="entry name" value="HIT/MYND zinc finger-like"/>
    <property type="match status" value="1"/>
</dbReference>
<evidence type="ECO:0000313" key="7">
    <source>
        <dbReference type="Proteomes" id="UP000054196"/>
    </source>
</evidence>
<evidence type="ECO:0000256" key="1">
    <source>
        <dbReference type="ARBA" id="ARBA00022723"/>
    </source>
</evidence>
<evidence type="ECO:0000259" key="5">
    <source>
        <dbReference type="PROSITE" id="PS50865"/>
    </source>
</evidence>
<dbReference type="eggNOG" id="ENOG502SF41">
    <property type="taxonomic scope" value="Eukaryota"/>
</dbReference>
<evidence type="ECO:0000256" key="2">
    <source>
        <dbReference type="ARBA" id="ARBA00022771"/>
    </source>
</evidence>
<dbReference type="EMBL" id="JH687553">
    <property type="protein sequence ID" value="EIN04622.1"/>
    <property type="molecule type" value="Genomic_DNA"/>
</dbReference>
<dbReference type="OrthoDB" id="432970at2759"/>
<dbReference type="Pfam" id="PF01753">
    <property type="entry name" value="zf-MYND"/>
    <property type="match status" value="1"/>
</dbReference>
<dbReference type="PROSITE" id="PS50865">
    <property type="entry name" value="ZF_MYND_2"/>
    <property type="match status" value="1"/>
</dbReference>
<dbReference type="Proteomes" id="UP000054196">
    <property type="component" value="Unassembled WGS sequence"/>
</dbReference>
<keyword evidence="2 4" id="KW-0863">Zinc-finger</keyword>
<keyword evidence="7" id="KW-1185">Reference proteome</keyword>
<keyword evidence="3" id="KW-0862">Zinc</keyword>
<evidence type="ECO:0000256" key="3">
    <source>
        <dbReference type="ARBA" id="ARBA00022833"/>
    </source>
</evidence>
<reference evidence="7" key="1">
    <citation type="journal article" date="2012" name="Science">
        <title>The Paleozoic origin of enzymatic lignin decomposition reconstructed from 31 fungal genomes.</title>
        <authorList>
            <person name="Floudas D."/>
            <person name="Binder M."/>
            <person name="Riley R."/>
            <person name="Barry K."/>
            <person name="Blanchette R.A."/>
            <person name="Henrissat B."/>
            <person name="Martinez A.T."/>
            <person name="Otillar R."/>
            <person name="Spatafora J.W."/>
            <person name="Yadav J.S."/>
            <person name="Aerts A."/>
            <person name="Benoit I."/>
            <person name="Boyd A."/>
            <person name="Carlson A."/>
            <person name="Copeland A."/>
            <person name="Coutinho P.M."/>
            <person name="de Vries R.P."/>
            <person name="Ferreira P."/>
            <person name="Findley K."/>
            <person name="Foster B."/>
            <person name="Gaskell J."/>
            <person name="Glotzer D."/>
            <person name="Gorecki P."/>
            <person name="Heitman J."/>
            <person name="Hesse C."/>
            <person name="Hori C."/>
            <person name="Igarashi K."/>
            <person name="Jurgens J.A."/>
            <person name="Kallen N."/>
            <person name="Kersten P."/>
            <person name="Kohler A."/>
            <person name="Kuees U."/>
            <person name="Kumar T.K.A."/>
            <person name="Kuo A."/>
            <person name="LaButti K."/>
            <person name="Larrondo L.F."/>
            <person name="Lindquist E."/>
            <person name="Ling A."/>
            <person name="Lombard V."/>
            <person name="Lucas S."/>
            <person name="Lundell T."/>
            <person name="Martin R."/>
            <person name="McLaughlin D.J."/>
            <person name="Morgenstern I."/>
            <person name="Morin E."/>
            <person name="Murat C."/>
            <person name="Nagy L.G."/>
            <person name="Nolan M."/>
            <person name="Ohm R.A."/>
            <person name="Patyshakuliyeva A."/>
            <person name="Rokas A."/>
            <person name="Ruiz-Duenas F.J."/>
            <person name="Sabat G."/>
            <person name="Salamov A."/>
            <person name="Samejima M."/>
            <person name="Schmutz J."/>
            <person name="Slot J.C."/>
            <person name="St John F."/>
            <person name="Stenlid J."/>
            <person name="Sun H."/>
            <person name="Sun S."/>
            <person name="Syed K."/>
            <person name="Tsang A."/>
            <person name="Wiebenga A."/>
            <person name="Young D."/>
            <person name="Pisabarro A."/>
            <person name="Eastwood D.C."/>
            <person name="Martin F."/>
            <person name="Cullen D."/>
            <person name="Grigoriev I.V."/>
            <person name="Hibbett D.S."/>
        </authorList>
    </citation>
    <scope>NUCLEOTIDE SEQUENCE [LARGE SCALE GENOMIC DNA]</scope>
    <source>
        <strain evidence="7">HHB-11173 SS5</strain>
    </source>
</reference>
<dbReference type="InterPro" id="IPR002893">
    <property type="entry name" value="Znf_MYND"/>
</dbReference>
<dbReference type="PROSITE" id="PS01360">
    <property type="entry name" value="ZF_MYND_1"/>
    <property type="match status" value="1"/>
</dbReference>
<dbReference type="AlphaFoldDB" id="R7S4A1"/>
<protein>
    <recommendedName>
        <fullName evidence="5">MYND-type domain-containing protein</fullName>
    </recommendedName>
</protein>
<dbReference type="RefSeq" id="XP_007388015.1">
    <property type="nucleotide sequence ID" value="XM_007387953.1"/>
</dbReference>
<keyword evidence="1" id="KW-0479">Metal-binding</keyword>
<name>R7S4A1_PUNST</name>
<organism evidence="6 7">
    <name type="scientific">Punctularia strigosozonata (strain HHB-11173)</name>
    <name type="common">White-rot fungus</name>
    <dbReference type="NCBI Taxonomy" id="741275"/>
    <lineage>
        <taxon>Eukaryota</taxon>
        <taxon>Fungi</taxon>
        <taxon>Dikarya</taxon>
        <taxon>Basidiomycota</taxon>
        <taxon>Agaricomycotina</taxon>
        <taxon>Agaricomycetes</taxon>
        <taxon>Corticiales</taxon>
        <taxon>Punctulariaceae</taxon>
        <taxon>Punctularia</taxon>
    </lineage>
</organism>
<proteinExistence type="predicted"/>
<dbReference type="Gene3D" id="6.10.140.2220">
    <property type="match status" value="1"/>
</dbReference>
<dbReference type="OMA" id="NTHIVPR"/>
<evidence type="ECO:0000313" key="6">
    <source>
        <dbReference type="EMBL" id="EIN04622.1"/>
    </source>
</evidence>
<dbReference type="GO" id="GO:0008270">
    <property type="term" value="F:zinc ion binding"/>
    <property type="evidence" value="ECO:0007669"/>
    <property type="project" value="UniProtKB-KW"/>
</dbReference>
<evidence type="ECO:0000256" key="4">
    <source>
        <dbReference type="PROSITE-ProRule" id="PRU00134"/>
    </source>
</evidence>
<dbReference type="HOGENOM" id="CLU_094262_1_0_1"/>
<dbReference type="KEGG" id="psq:PUNSTDRAFT_138273"/>
<accession>R7S4A1</accession>